<accession>A0AAD9GHC1</accession>
<dbReference type="Pfam" id="PF02493">
    <property type="entry name" value="MORN"/>
    <property type="match status" value="4"/>
</dbReference>
<feature type="chain" id="PRO_5042118648" evidence="4">
    <location>
        <begin position="18"/>
        <end position="2853"/>
    </location>
</feature>
<protein>
    <submittedName>
        <fullName evidence="5">Membrane protein</fullName>
    </submittedName>
</protein>
<feature type="transmembrane region" description="Helical" evidence="3">
    <location>
        <begin position="775"/>
        <end position="797"/>
    </location>
</feature>
<keyword evidence="4" id="KW-0732">Signal</keyword>
<organism evidence="5 6">
    <name type="scientific">Babesia divergens</name>
    <dbReference type="NCBI Taxonomy" id="32595"/>
    <lineage>
        <taxon>Eukaryota</taxon>
        <taxon>Sar</taxon>
        <taxon>Alveolata</taxon>
        <taxon>Apicomplexa</taxon>
        <taxon>Aconoidasida</taxon>
        <taxon>Piroplasmida</taxon>
        <taxon>Babesiidae</taxon>
        <taxon>Babesia</taxon>
    </lineage>
</organism>
<dbReference type="PANTHER" id="PTHR43215:SF14">
    <property type="entry name" value="RADIAL SPOKE HEAD 1 HOMOLOG"/>
    <property type="match status" value="1"/>
</dbReference>
<dbReference type="Proteomes" id="UP001195914">
    <property type="component" value="Unassembled WGS sequence"/>
</dbReference>
<evidence type="ECO:0000256" key="3">
    <source>
        <dbReference type="SAM" id="Phobius"/>
    </source>
</evidence>
<dbReference type="PANTHER" id="PTHR43215">
    <property type="entry name" value="RADIAL SPOKE HEAD 1 HOMOLOG"/>
    <property type="match status" value="1"/>
</dbReference>
<evidence type="ECO:0000256" key="1">
    <source>
        <dbReference type="ARBA" id="ARBA00022737"/>
    </source>
</evidence>
<feature type="transmembrane region" description="Helical" evidence="3">
    <location>
        <begin position="536"/>
        <end position="560"/>
    </location>
</feature>
<dbReference type="SMART" id="SM00698">
    <property type="entry name" value="MORN"/>
    <property type="match status" value="4"/>
</dbReference>
<dbReference type="SUPFAM" id="SSF82185">
    <property type="entry name" value="Histone H3 K4-specific methyltransferase SET7/9 N-terminal domain"/>
    <property type="match status" value="3"/>
</dbReference>
<name>A0AAD9GHC1_BABDI</name>
<keyword evidence="6" id="KW-1185">Reference proteome</keyword>
<feature type="signal peptide" evidence="4">
    <location>
        <begin position="1"/>
        <end position="17"/>
    </location>
</feature>
<reference evidence="5" key="1">
    <citation type="journal article" date="2014" name="Nucleic Acids Res.">
        <title>The evolutionary dynamics of variant antigen genes in Babesia reveal a history of genomic innovation underlying host-parasite interaction.</title>
        <authorList>
            <person name="Jackson A.P."/>
            <person name="Otto T.D."/>
            <person name="Darby A."/>
            <person name="Ramaprasad A."/>
            <person name="Xia D."/>
            <person name="Echaide I.E."/>
            <person name="Farber M."/>
            <person name="Gahlot S."/>
            <person name="Gamble J."/>
            <person name="Gupta D."/>
            <person name="Gupta Y."/>
            <person name="Jackson L."/>
            <person name="Malandrin L."/>
            <person name="Malas T.B."/>
            <person name="Moussa E."/>
            <person name="Nair M."/>
            <person name="Reid A.J."/>
            <person name="Sanders M."/>
            <person name="Sharma J."/>
            <person name="Tracey A."/>
            <person name="Quail M.A."/>
            <person name="Weir W."/>
            <person name="Wastling J.M."/>
            <person name="Hall N."/>
            <person name="Willadsen P."/>
            <person name="Lingelbach K."/>
            <person name="Shiels B."/>
            <person name="Tait A."/>
            <person name="Berriman M."/>
            <person name="Allred D.R."/>
            <person name="Pain A."/>
        </authorList>
    </citation>
    <scope>NUCLEOTIDE SEQUENCE</scope>
    <source>
        <strain evidence="5">1802A</strain>
    </source>
</reference>
<keyword evidence="3" id="KW-0812">Transmembrane</keyword>
<sequence length="2853" mass="322054">MIISILCLCLRITSVSFLRIGCSSVASDADPEVGKPPHGGLNSTVALAKWHPFPSRMKVIFTSDATCDAYPVHQHEASNITLLCNSISIRNGSPLTLALHDGSYTPWLNLWSVSTSLYQVSGSTKSEVESIDFMPGESKELMVCLHHSANKDVKAITCRQFTLRMFLKYFNIRSDFYYQMNELWKLISGLFSTGIKRTDQIRLFQSTAAYKGANEKSTIIPQEYECILSPDSARLCNIQVQGNAKLVYPFDPYNSTLYVNVIPCMGDATDEVWLNIANQRINGTVHRRLILFVDGARVGMLPQKINVGSICNDVANGTRMAPPLLLTTLNEQSSYRSFMIIHFVVGKKTSDEIMSIYGSYEDGEFIKIEEIDLSGVVVETDYEHRRPHYIVKRQMVKEVHLVMKSGNEAVLSLFILDRGVNVSLNGFKLSSGEYKIPILCRKTKILLQDQLFECIIIVSCGSPSRAFSLYSLLWWIYITAHFVANHSLECLDSFVAYKIAGLHLGWKSIGTPGSLLVHPFAIFTKDLMRTQQFCDLLLFDVCMVCVFLTFLVIMLLHTLWPSKFRIILDGKLPYIAMLFNCSYVIMMLLHLQVYNSDQEMIYIMGYAIPDVYFRLSSFLILGTTSLVGGFTSIQCIFLFLQYNKSMSDQVGQVSTIPNNAEINGKDSFRCFVERGKLYKLHFTEVNGGNPAMFMTSECREIDVVKVASVPISRHSTDSDVKFLSIKHNIKGFEDMKLIAALKLKDLELISLMKTKMRVWCLINDMGRKSVKQNQVSNMLLVLSVLCDCFLVSLLLIFTKLYNLGLIFVSFQLLLKLSAFTVSAVLRYKKLKAELVGYNGIHGTSIYKLCQTDVVLMTLLSKCIRTLALSIYLCIQNGGSDLHPSGMTDVIKFCLLSWSFNAGFPIIPWRNCVKLAKASRKKLHVAYSHLLAICRYMRLGCLPNVIRRVKYLYRRFISSHVCDENGFSTISHIVPPGVSVPIVDLRILDAFRCAHRLHSDTVVIRNLFIHPSLELIYADVSPKCTIESYGFASPKRLTYGSISAENKSVASSPFDDSTNCVGAASSGHDKANGDLSNQHDATWLGSIEQTNLVNNNSLRTSEPEGISCSTIVEPKSDLPAETLVDVEKYNSGGYDRLFGIIEWRSPPSLGKPSGKRNSPYFDGWNNGGKLYLYTQVRSLGQVRHLADGSKAPIAISYEGESNFLIISSPFIIPLEKYSVHVLIRHGETMNSTTVTCCVICINNSEIEFDLSGELSKQIEIRVVENESKEEFTVDPNLTGIYFDNLRERATILNEGFKLHREYTVTYQALNHKSNLQFIHHGPSHEVLNEIKVPTSAPLNGRYDFIICDKLGTKRKVCSVNLDRYKVDRYSFGMKSKVMNPTTNIYLKHNDKDVSYYANDTFYFHEASDEMDHSQLIELARYKLRVKKCQYILGDNMSFLVPITIYNRISSMHSEDTFRVEPHYDVLANDLKLRIYTLKYVLNYIQLDLLLPCDSNTIDTDLVPRQARGDSVSSKNTNSSTSSHGYISVNHLSNYHSPEILLNGLIVSLFSSETLEAFVPPFPYSPTKLPKLFVQALRTVLMFCINQLDEAVAVLLRQHDLATSVSVKTEMQHFDTLTRQGMMVEKAKTMLKKQEHYNCFLHFPFVLNSDDIHARVNVGLELDRMRVTMRNEYRTRGTLLEHENFIMETLTEHLLGHTDLKNTLNGFCHVIVPSNPHRKLSIRNNYCFVKMPTTEVIPERSLDIWAPCFISLNDRMIQLLPSDRILHGGHTNQALDFTLVSLDCTISSEPINVLGSNKTMEGQVEITLRVLEVPKHNQALPTIPSFIDDGIMILRSHRRLFDFWQLVSRTFPFHHVNMDETVLFDSTFDYTSEEICKARYTMMTHRMSPKDTIIIQPYPTTSGATLLRKDKHQASAKGNAEPCSSISSRTVQPIVVNRVSTRVATTTQKSSPPQLIETSIPMYEAWKSFSVGKPTKSHLKLKGTNASRFTTNHDPLDSSSNITNSRPIKSKSDNIEHYCTLNAPIRGCSPNVFPSAIHNTNRADRGHQTGNKDQPLKTHTRKMTRHSRYENSSPVCPQNSLYVIRASEASRPPLIKSSDVHIYKTADTRKIISYVGQKVPVGSKYGGAPGLMKYSSLEANPSRIGYFEAMLDTNISSMNQCKLRSKQLPTVASEVVRLDDTPRQTSVGGYDYVDLQDAIAIEQTTHPLVMNTQSSSKHEPILGPLARDSGVFRNCDPNKFTHPGAGYISSDGKSTTLNDTTCSARSMLSRLKYRSRKQVDDCVSTVEGYMRSYLVDAGRDILDEGILPNYNVVYKGGMVHQLLDGRGRISCTTFDGFIYEGEWCMNERHGEGTMTYMMVNGSQCSIDCRWFKNIPIGRATIVKSRVRGFNIDRVSLYVSHIDLGPSEDLCNSDFVDCLYSTRAYHIINNDLFVINGNEGSKLPNYASFAFMPSIGSIVRSFNRRPVNTTLEGRLVPDCIQKWLYNGTFELEKLLSCRISTNVYGKCMDGVSEYFGPINNNLEPHTANLVTEETVETPCEHSTMRLFMTTDKKLCSLQLGTFRNKQVLYIGEWRDALPHGWGFMVLLKRNYSYCGEFRRGRREGHGLERHGDVYHLFGKFSDDALMRKEKFVIYCLRSLPLRFFSGTVCPNGYQLKGVPPSPSSGTKYRCHVIYKDNTQYLGHISGIHRSGFGVLLDSHGDMIYRGTWRHDLPGGTGISLDGVGLYLGGFSEGKFNGFGIYILNNESRDKFNIGKFKGKWEAGRLIKCLEIFVEGHWIGGGTPASSRQQKLPYDSGRPLRHQPVEHIPDTVLQMLQDHQEMRFSVESCHFELLDMVTCISTNKDSFVDCIVDYHAK</sequence>
<evidence type="ECO:0000256" key="4">
    <source>
        <dbReference type="SAM" id="SignalP"/>
    </source>
</evidence>
<feature type="transmembrane region" description="Helical" evidence="3">
    <location>
        <begin position="611"/>
        <end position="640"/>
    </location>
</feature>
<evidence type="ECO:0000313" key="6">
    <source>
        <dbReference type="Proteomes" id="UP001195914"/>
    </source>
</evidence>
<feature type="transmembrane region" description="Helical" evidence="3">
    <location>
        <begin position="572"/>
        <end position="591"/>
    </location>
</feature>
<gene>
    <name evidence="5" type="ORF">X943_002103</name>
</gene>
<keyword evidence="3" id="KW-0472">Membrane</keyword>
<keyword evidence="1" id="KW-0677">Repeat</keyword>
<feature type="compositionally biased region" description="Polar residues" evidence="2">
    <location>
        <begin position="1984"/>
        <end position="2005"/>
    </location>
</feature>
<evidence type="ECO:0000313" key="5">
    <source>
        <dbReference type="EMBL" id="KAK1938530.1"/>
    </source>
</evidence>
<proteinExistence type="predicted"/>
<feature type="region of interest" description="Disordered" evidence="2">
    <location>
        <begin position="2038"/>
        <end position="2072"/>
    </location>
</feature>
<comment type="caution">
    <text evidence="5">The sequence shown here is derived from an EMBL/GenBank/DDBJ whole genome shotgun (WGS) entry which is preliminary data.</text>
</comment>
<evidence type="ECO:0000256" key="2">
    <source>
        <dbReference type="SAM" id="MobiDB-lite"/>
    </source>
</evidence>
<dbReference type="InterPro" id="IPR003409">
    <property type="entry name" value="MORN"/>
</dbReference>
<dbReference type="EMBL" id="JAHBMH010000024">
    <property type="protein sequence ID" value="KAK1938530.1"/>
    <property type="molecule type" value="Genomic_DNA"/>
</dbReference>
<keyword evidence="3" id="KW-1133">Transmembrane helix</keyword>
<feature type="region of interest" description="Disordered" evidence="2">
    <location>
        <begin position="1984"/>
        <end position="2007"/>
    </location>
</feature>
<reference evidence="5" key="2">
    <citation type="submission" date="2021-05" db="EMBL/GenBank/DDBJ databases">
        <authorList>
            <person name="Pain A."/>
        </authorList>
    </citation>
    <scope>NUCLEOTIDE SEQUENCE</scope>
    <source>
        <strain evidence="5">1802A</strain>
    </source>
</reference>